<sequence length="255" mass="27900">MKLSEWSMVAAEVLNEPSPRQARVLLAHALLRGFGAQQVARVRVDDDGTANWYLAGDDVPPPEALPTGADVERHPLHRFHVGAGVRTPSLLTDALAQGWRFEPDTWALIERLHLTLHQFSLPIEWGRHYDGWVLVSDEGFHARAVSMGEHLQALIVGLDRHIRLLAAAGTEDGSAVGLTARETVVLHLMARGLTATSIGARLRISPRTVHKHQERLYRKLGAVDRLSAVLRAQEAGALPPQHPGPLSVEGYSSPS</sequence>
<name>A0A1Q2CFF8_9ACTN</name>
<evidence type="ECO:0000256" key="2">
    <source>
        <dbReference type="ARBA" id="ARBA00023125"/>
    </source>
</evidence>
<dbReference type="EMBL" id="CP019605">
    <property type="protein sequence ID" value="AQP44862.1"/>
    <property type="molecule type" value="Genomic_DNA"/>
</dbReference>
<dbReference type="GO" id="GO:0003677">
    <property type="term" value="F:DNA binding"/>
    <property type="evidence" value="ECO:0007669"/>
    <property type="project" value="UniProtKB-KW"/>
</dbReference>
<keyword evidence="1" id="KW-0805">Transcription regulation</keyword>
<organism evidence="4 5">
    <name type="scientific">Tessaracoccus flavus</name>
    <dbReference type="NCBI Taxonomy" id="1610493"/>
    <lineage>
        <taxon>Bacteria</taxon>
        <taxon>Bacillati</taxon>
        <taxon>Actinomycetota</taxon>
        <taxon>Actinomycetes</taxon>
        <taxon>Propionibacteriales</taxon>
        <taxon>Propionibacteriaceae</taxon>
        <taxon>Tessaracoccus</taxon>
    </lineage>
</organism>
<proteinExistence type="predicted"/>
<evidence type="ECO:0000256" key="1">
    <source>
        <dbReference type="ARBA" id="ARBA00023015"/>
    </source>
</evidence>
<dbReference type="RefSeq" id="WP_077342350.1">
    <property type="nucleotide sequence ID" value="NZ_CP019605.1"/>
</dbReference>
<dbReference type="PANTHER" id="PTHR44688">
    <property type="entry name" value="DNA-BINDING TRANSCRIPTIONAL ACTIVATOR DEVR_DOSR"/>
    <property type="match status" value="1"/>
</dbReference>
<keyword evidence="5" id="KW-1185">Reference proteome</keyword>
<dbReference type="SUPFAM" id="SSF46894">
    <property type="entry name" value="C-terminal effector domain of the bipartite response regulators"/>
    <property type="match status" value="1"/>
</dbReference>
<dbReference type="GO" id="GO:0006355">
    <property type="term" value="P:regulation of DNA-templated transcription"/>
    <property type="evidence" value="ECO:0007669"/>
    <property type="project" value="InterPro"/>
</dbReference>
<dbReference type="Proteomes" id="UP000188324">
    <property type="component" value="Chromosome"/>
</dbReference>
<reference evidence="4 5" key="1">
    <citation type="journal article" date="2016" name="Int. J. Syst. Evol. Microbiol.">
        <title>Tessaracoccus flavus sp. nov., isolated from the drainage system of a lindane-producing factory.</title>
        <authorList>
            <person name="Kumari R."/>
            <person name="Singh P."/>
            <person name="Schumann P."/>
            <person name="Lal R."/>
        </authorList>
    </citation>
    <scope>NUCLEOTIDE SEQUENCE [LARGE SCALE GENOMIC DNA]</scope>
    <source>
        <strain evidence="4 5">RP1T</strain>
    </source>
</reference>
<evidence type="ECO:0000256" key="3">
    <source>
        <dbReference type="ARBA" id="ARBA00023163"/>
    </source>
</evidence>
<dbReference type="OrthoDB" id="9808843at2"/>
<dbReference type="PROSITE" id="PS50043">
    <property type="entry name" value="HTH_LUXR_2"/>
    <property type="match status" value="1"/>
</dbReference>
<dbReference type="CDD" id="cd06170">
    <property type="entry name" value="LuxR_C_like"/>
    <property type="match status" value="1"/>
</dbReference>
<dbReference type="STRING" id="1610493.RPIT_08720"/>
<dbReference type="PRINTS" id="PR00038">
    <property type="entry name" value="HTHLUXR"/>
</dbReference>
<dbReference type="InterPro" id="IPR036388">
    <property type="entry name" value="WH-like_DNA-bd_sf"/>
</dbReference>
<dbReference type="KEGG" id="tfl:RPIT_08720"/>
<dbReference type="Pfam" id="PF00196">
    <property type="entry name" value="GerE"/>
    <property type="match status" value="1"/>
</dbReference>
<dbReference type="SMART" id="SM00421">
    <property type="entry name" value="HTH_LUXR"/>
    <property type="match status" value="1"/>
</dbReference>
<keyword evidence="3" id="KW-0804">Transcription</keyword>
<dbReference type="PANTHER" id="PTHR44688:SF16">
    <property type="entry name" value="DNA-BINDING TRANSCRIPTIONAL ACTIVATOR DEVR_DOSR"/>
    <property type="match status" value="1"/>
</dbReference>
<dbReference type="InterPro" id="IPR000792">
    <property type="entry name" value="Tscrpt_reg_LuxR_C"/>
</dbReference>
<protein>
    <submittedName>
        <fullName evidence="4">Uncharacterized protein</fullName>
    </submittedName>
</protein>
<accession>A0A1Q2CFF8</accession>
<dbReference type="PROSITE" id="PS00622">
    <property type="entry name" value="HTH_LUXR_1"/>
    <property type="match status" value="1"/>
</dbReference>
<evidence type="ECO:0000313" key="5">
    <source>
        <dbReference type="Proteomes" id="UP000188324"/>
    </source>
</evidence>
<keyword evidence="2" id="KW-0238">DNA-binding</keyword>
<gene>
    <name evidence="4" type="ORF">RPIT_08720</name>
</gene>
<evidence type="ECO:0000313" key="4">
    <source>
        <dbReference type="EMBL" id="AQP44862.1"/>
    </source>
</evidence>
<dbReference type="AlphaFoldDB" id="A0A1Q2CFF8"/>
<dbReference type="InterPro" id="IPR016032">
    <property type="entry name" value="Sig_transdc_resp-reg_C-effctor"/>
</dbReference>
<dbReference type="Gene3D" id="1.10.10.10">
    <property type="entry name" value="Winged helix-like DNA-binding domain superfamily/Winged helix DNA-binding domain"/>
    <property type="match status" value="1"/>
</dbReference>